<evidence type="ECO:0000313" key="1">
    <source>
        <dbReference type="EMBL" id="KKN85437.1"/>
    </source>
</evidence>
<proteinExistence type="predicted"/>
<protein>
    <recommendedName>
        <fullName evidence="2">Ketohydroxyglutarate aldolase</fullName>
    </recommendedName>
</protein>
<reference evidence="1" key="1">
    <citation type="journal article" date="2015" name="Nature">
        <title>Complex archaea that bridge the gap between prokaryotes and eukaryotes.</title>
        <authorList>
            <person name="Spang A."/>
            <person name="Saw J.H."/>
            <person name="Jorgensen S.L."/>
            <person name="Zaremba-Niedzwiedzka K."/>
            <person name="Martijn J."/>
            <person name="Lind A.E."/>
            <person name="van Eijk R."/>
            <person name="Schleper C."/>
            <person name="Guy L."/>
            <person name="Ettema T.J."/>
        </authorList>
    </citation>
    <scope>NUCLEOTIDE SEQUENCE</scope>
</reference>
<organism evidence="1">
    <name type="scientific">marine sediment metagenome</name>
    <dbReference type="NCBI Taxonomy" id="412755"/>
    <lineage>
        <taxon>unclassified sequences</taxon>
        <taxon>metagenomes</taxon>
        <taxon>ecological metagenomes</taxon>
    </lineage>
</organism>
<accession>A0A0F9UDJ3</accession>
<evidence type="ECO:0008006" key="2">
    <source>
        <dbReference type="Google" id="ProtNLM"/>
    </source>
</evidence>
<sequence>MPNIELWIITVSHEQSIKEIATRLSAEGLTIKDILEEIGCITGSADNVTVERLKKVQGVVDIAPDIQVGIGPPGADSTW</sequence>
<dbReference type="AlphaFoldDB" id="A0A0F9UDJ3"/>
<dbReference type="EMBL" id="LAZR01000159">
    <property type="protein sequence ID" value="KKN85437.1"/>
    <property type="molecule type" value="Genomic_DNA"/>
</dbReference>
<gene>
    <name evidence="1" type="ORF">LCGC14_0279340</name>
</gene>
<name>A0A0F9UDJ3_9ZZZZ</name>
<comment type="caution">
    <text evidence="1">The sequence shown here is derived from an EMBL/GenBank/DDBJ whole genome shotgun (WGS) entry which is preliminary data.</text>
</comment>